<protein>
    <submittedName>
        <fullName evidence="1">Uncharacterized protein</fullName>
    </submittedName>
</protein>
<dbReference type="AlphaFoldDB" id="A0A6C0AJV2"/>
<dbReference type="EMBL" id="MN740675">
    <property type="protein sequence ID" value="QHS80064.1"/>
    <property type="molecule type" value="Genomic_DNA"/>
</dbReference>
<organism evidence="1">
    <name type="scientific">viral metagenome</name>
    <dbReference type="NCBI Taxonomy" id="1070528"/>
    <lineage>
        <taxon>unclassified sequences</taxon>
        <taxon>metagenomes</taxon>
        <taxon>organismal metagenomes</taxon>
    </lineage>
</organism>
<evidence type="ECO:0000313" key="1">
    <source>
        <dbReference type="EMBL" id="QHS80064.1"/>
    </source>
</evidence>
<sequence>MSKIQDLFKKKPNIVYDIPHSIQNYKDVVKIFYNYRVTNKLDFYDPGSIITEVCKFHENNSDHIIMYHSSDKDDALLLCRIQEKNVNILIPSELGENKNKNLIAIYT</sequence>
<reference evidence="1" key="1">
    <citation type="journal article" date="2020" name="Nature">
        <title>Giant virus diversity and host interactions through global metagenomics.</title>
        <authorList>
            <person name="Schulz F."/>
            <person name="Roux S."/>
            <person name="Paez-Espino D."/>
            <person name="Jungbluth S."/>
            <person name="Walsh D.A."/>
            <person name="Denef V.J."/>
            <person name="McMahon K.D."/>
            <person name="Konstantinidis K.T."/>
            <person name="Eloe-Fadrosh E.A."/>
            <person name="Kyrpides N.C."/>
            <person name="Woyke T."/>
        </authorList>
    </citation>
    <scope>NUCLEOTIDE SEQUENCE</scope>
    <source>
        <strain evidence="1">GVMAG-S-1039698-54</strain>
    </source>
</reference>
<proteinExistence type="predicted"/>
<name>A0A6C0AJV2_9ZZZZ</name>
<accession>A0A6C0AJV2</accession>